<name>A0ABR1FCE2_9ASCO</name>
<evidence type="ECO:0000313" key="1">
    <source>
        <dbReference type="EMBL" id="KAK7207514.1"/>
    </source>
</evidence>
<accession>A0ABR1FCE2</accession>
<organism evidence="1 2">
    <name type="scientific">Myxozyma melibiosi</name>
    <dbReference type="NCBI Taxonomy" id="54550"/>
    <lineage>
        <taxon>Eukaryota</taxon>
        <taxon>Fungi</taxon>
        <taxon>Dikarya</taxon>
        <taxon>Ascomycota</taxon>
        <taxon>Saccharomycotina</taxon>
        <taxon>Lipomycetes</taxon>
        <taxon>Lipomycetales</taxon>
        <taxon>Lipomycetaceae</taxon>
        <taxon>Myxozyma</taxon>
    </lineage>
</organism>
<reference evidence="1 2" key="1">
    <citation type="submission" date="2024-03" db="EMBL/GenBank/DDBJ databases">
        <title>Genome-scale model development and genomic sequencing of the oleaginous clade Lipomyces.</title>
        <authorList>
            <consortium name="Lawrence Berkeley National Laboratory"/>
            <person name="Czajka J.J."/>
            <person name="Han Y."/>
            <person name="Kim J."/>
            <person name="Mondo S.J."/>
            <person name="Hofstad B.A."/>
            <person name="Robles A."/>
            <person name="Haridas S."/>
            <person name="Riley R."/>
            <person name="LaButti K."/>
            <person name="Pangilinan J."/>
            <person name="Andreopoulos W."/>
            <person name="Lipzen A."/>
            <person name="Yan J."/>
            <person name="Wang M."/>
            <person name="Ng V."/>
            <person name="Grigoriev I.V."/>
            <person name="Spatafora J.W."/>
            <person name="Magnuson J.K."/>
            <person name="Baker S.E."/>
            <person name="Pomraning K.R."/>
        </authorList>
    </citation>
    <scope>NUCLEOTIDE SEQUENCE [LARGE SCALE GENOMIC DNA]</scope>
    <source>
        <strain evidence="1 2">Phaff 52-87</strain>
    </source>
</reference>
<protein>
    <recommendedName>
        <fullName evidence="3">Secreted protein</fullName>
    </recommendedName>
</protein>
<evidence type="ECO:0000313" key="2">
    <source>
        <dbReference type="Proteomes" id="UP001498771"/>
    </source>
</evidence>
<evidence type="ECO:0008006" key="3">
    <source>
        <dbReference type="Google" id="ProtNLM"/>
    </source>
</evidence>
<comment type="caution">
    <text evidence="1">The sequence shown here is derived from an EMBL/GenBank/DDBJ whole genome shotgun (WGS) entry which is preliminary data.</text>
</comment>
<proteinExistence type="predicted"/>
<dbReference type="EMBL" id="JBBJBU010000001">
    <property type="protein sequence ID" value="KAK7207514.1"/>
    <property type="molecule type" value="Genomic_DNA"/>
</dbReference>
<gene>
    <name evidence="1" type="ORF">BZA70DRAFT_271507</name>
</gene>
<sequence>MRNAFFPVLAPAASRALALFCRSCLCCGCAGLLFSVMVTDRREGRAWSGPYCKTPKKKKIDVDVSFVAKK</sequence>
<dbReference type="GeneID" id="90037004"/>
<dbReference type="Proteomes" id="UP001498771">
    <property type="component" value="Unassembled WGS sequence"/>
</dbReference>
<keyword evidence="2" id="KW-1185">Reference proteome</keyword>
<dbReference type="RefSeq" id="XP_064770547.1">
    <property type="nucleotide sequence ID" value="XM_064911492.1"/>
</dbReference>